<dbReference type="InterPro" id="IPR000182">
    <property type="entry name" value="GNAT_dom"/>
</dbReference>
<dbReference type="RefSeq" id="WP_103872442.1">
    <property type="nucleotide sequence ID" value="NZ_FNUY01000003.1"/>
</dbReference>
<dbReference type="PROSITE" id="PS51186">
    <property type="entry name" value="GNAT"/>
    <property type="match status" value="1"/>
</dbReference>
<dbReference type="InterPro" id="IPR036388">
    <property type="entry name" value="WH-like_DNA-bd_sf"/>
</dbReference>
<dbReference type="PROSITE" id="PS50995">
    <property type="entry name" value="HTH_MARR_2"/>
    <property type="match status" value="1"/>
</dbReference>
<dbReference type="GO" id="GO:0003700">
    <property type="term" value="F:DNA-binding transcription factor activity"/>
    <property type="evidence" value="ECO:0007669"/>
    <property type="project" value="InterPro"/>
</dbReference>
<dbReference type="Gene3D" id="3.40.630.30">
    <property type="match status" value="1"/>
</dbReference>
<name>A0A1H5XQT8_9HYPH</name>
<feature type="domain" description="HTH marR-type" evidence="2">
    <location>
        <begin position="1"/>
        <end position="140"/>
    </location>
</feature>
<evidence type="ECO:0000313" key="5">
    <source>
        <dbReference type="Proteomes" id="UP000236743"/>
    </source>
</evidence>
<dbReference type="OrthoDB" id="273614at2"/>
<dbReference type="InterPro" id="IPR036390">
    <property type="entry name" value="WH_DNA-bd_sf"/>
</dbReference>
<dbReference type="GO" id="GO:0008080">
    <property type="term" value="F:N-acetyltransferase activity"/>
    <property type="evidence" value="ECO:0007669"/>
    <property type="project" value="InterPro"/>
</dbReference>
<dbReference type="AlphaFoldDB" id="A0A1H5XQT8"/>
<dbReference type="InterPro" id="IPR000835">
    <property type="entry name" value="HTH_MarR-typ"/>
</dbReference>
<evidence type="ECO:0000256" key="1">
    <source>
        <dbReference type="ARBA" id="ARBA00022679"/>
    </source>
</evidence>
<accession>A0A1H5XQT8</accession>
<dbReference type="SUPFAM" id="SSF55729">
    <property type="entry name" value="Acyl-CoA N-acyltransferases (Nat)"/>
    <property type="match status" value="1"/>
</dbReference>
<reference evidence="4 5" key="1">
    <citation type="submission" date="2016-10" db="EMBL/GenBank/DDBJ databases">
        <authorList>
            <person name="de Groot N.N."/>
        </authorList>
    </citation>
    <scope>NUCLEOTIDE SEQUENCE [LARGE SCALE GENOMIC DNA]</scope>
    <source>
        <strain evidence="4 5">DSM 26656</strain>
    </source>
</reference>
<proteinExistence type="predicted"/>
<dbReference type="InterPro" id="IPR016181">
    <property type="entry name" value="Acyl_CoA_acyltransferase"/>
</dbReference>
<dbReference type="PANTHER" id="PTHR13947">
    <property type="entry name" value="GNAT FAMILY N-ACETYLTRANSFERASE"/>
    <property type="match status" value="1"/>
</dbReference>
<dbReference type="Pfam" id="PF12802">
    <property type="entry name" value="MarR_2"/>
    <property type="match status" value="1"/>
</dbReference>
<gene>
    <name evidence="4" type="ORF">SAMN04488115_103352</name>
</gene>
<dbReference type="Gene3D" id="1.10.10.10">
    <property type="entry name" value="Winged helix-like DNA-binding domain superfamily/Winged helix DNA-binding domain"/>
    <property type="match status" value="1"/>
</dbReference>
<dbReference type="SUPFAM" id="SSF46785">
    <property type="entry name" value="Winged helix' DNA-binding domain"/>
    <property type="match status" value="1"/>
</dbReference>
<dbReference type="Pfam" id="PF00583">
    <property type="entry name" value="Acetyltransf_1"/>
    <property type="match status" value="1"/>
</dbReference>
<evidence type="ECO:0000259" key="2">
    <source>
        <dbReference type="PROSITE" id="PS50995"/>
    </source>
</evidence>
<dbReference type="Proteomes" id="UP000236743">
    <property type="component" value="Unassembled WGS sequence"/>
</dbReference>
<dbReference type="CDD" id="cd04301">
    <property type="entry name" value="NAT_SF"/>
    <property type="match status" value="1"/>
</dbReference>
<keyword evidence="1 4" id="KW-0808">Transferase</keyword>
<protein>
    <submittedName>
        <fullName evidence="4">Transcriptional regulator, MarR family with acetyltransferase activity</fullName>
    </submittedName>
</protein>
<dbReference type="InterPro" id="IPR050769">
    <property type="entry name" value="NAT_camello-type"/>
</dbReference>
<evidence type="ECO:0000259" key="3">
    <source>
        <dbReference type="PROSITE" id="PS51186"/>
    </source>
</evidence>
<dbReference type="SMART" id="SM00347">
    <property type="entry name" value="HTH_MARR"/>
    <property type="match status" value="1"/>
</dbReference>
<organism evidence="4 5">
    <name type="scientific">Bosea lathyri</name>
    <dbReference type="NCBI Taxonomy" id="1036778"/>
    <lineage>
        <taxon>Bacteria</taxon>
        <taxon>Pseudomonadati</taxon>
        <taxon>Pseudomonadota</taxon>
        <taxon>Alphaproteobacteria</taxon>
        <taxon>Hyphomicrobiales</taxon>
        <taxon>Boseaceae</taxon>
        <taxon>Bosea</taxon>
    </lineage>
</organism>
<feature type="domain" description="N-acetyltransferase" evidence="3">
    <location>
        <begin position="152"/>
        <end position="308"/>
    </location>
</feature>
<keyword evidence="5" id="KW-1185">Reference proteome</keyword>
<sequence>MTDIDAAAVAAIRRFNRFHTRWIGALGGSLHGSGFALTEARVLYELAQRDGWLAGELARNLGLDPAYLSRILQRFAVSGWLERERLPEDGRALSLRLTQAGRAAFKSLDEASRQQAAALVARLAPTSKARLVSALGDAQSLLSGGASPVVKPIIREHRPGDIGWVVSAHGRLYAEDYGWDISFEGFVAEIAAQFLRDFKPLKECCRIAERDGAPVGSAFVVRDSDEVAKLRLVIVEKRAQGLGLGKALVREAIDFARSAGYRRMVLWTNDILHAARAIYVAEGFGLVAEESHHSFGQDLVGQNWELEL</sequence>
<evidence type="ECO:0000313" key="4">
    <source>
        <dbReference type="EMBL" id="SEG14159.1"/>
    </source>
</evidence>
<dbReference type="EMBL" id="FNUY01000003">
    <property type="protein sequence ID" value="SEG14159.1"/>
    <property type="molecule type" value="Genomic_DNA"/>
</dbReference>
<dbReference type="PANTHER" id="PTHR13947:SF37">
    <property type="entry name" value="LD18367P"/>
    <property type="match status" value="1"/>
</dbReference>